<comment type="caution">
    <text evidence="2">The sequence shown here is derived from an EMBL/GenBank/DDBJ whole genome shotgun (WGS) entry which is preliminary data.</text>
</comment>
<evidence type="ECO:0000256" key="1">
    <source>
        <dbReference type="SAM" id="Phobius"/>
    </source>
</evidence>
<name>A0A318QRL4_9PROT</name>
<evidence type="ECO:0000313" key="3">
    <source>
        <dbReference type="Proteomes" id="UP000247814"/>
    </source>
</evidence>
<dbReference type="OrthoDB" id="9927039at2"/>
<proteinExistence type="predicted"/>
<evidence type="ECO:0000313" key="2">
    <source>
        <dbReference type="EMBL" id="PYD79972.1"/>
    </source>
</evidence>
<feature type="transmembrane region" description="Helical" evidence="1">
    <location>
        <begin position="38"/>
        <end position="58"/>
    </location>
</feature>
<protein>
    <submittedName>
        <fullName evidence="2">Uncharacterized protein</fullName>
    </submittedName>
</protein>
<keyword evidence="1" id="KW-0472">Membrane</keyword>
<gene>
    <name evidence="2" type="ORF">CFR77_05535</name>
</gene>
<dbReference type="AlphaFoldDB" id="A0A318QRL4"/>
<reference evidence="2 3" key="1">
    <citation type="submission" date="2017-07" db="EMBL/GenBank/DDBJ databases">
        <title>A draft genome sequence of Komagataeibacter sucrofermentans LMG 18788.</title>
        <authorList>
            <person name="Skraban J."/>
            <person name="Cleenwerck I."/>
            <person name="Vandamme P."/>
            <person name="Trcek J."/>
        </authorList>
    </citation>
    <scope>NUCLEOTIDE SEQUENCE [LARGE SCALE GENOMIC DNA]</scope>
    <source>
        <strain evidence="2 3">LMG 18788</strain>
    </source>
</reference>
<keyword evidence="1" id="KW-0812">Transmembrane</keyword>
<sequence length="64" mass="6921">MMRYRALASIADCGRAALLGTVCGLAGCEVTGRRPAALMMMFGFLLGYGLLSVLVRWGRWKGQP</sequence>
<keyword evidence="1" id="KW-1133">Transmembrane helix</keyword>
<dbReference type="EMBL" id="NKUA01000005">
    <property type="protein sequence ID" value="PYD79972.1"/>
    <property type="molecule type" value="Genomic_DNA"/>
</dbReference>
<dbReference type="Proteomes" id="UP000247814">
    <property type="component" value="Unassembled WGS sequence"/>
</dbReference>
<keyword evidence="3" id="KW-1185">Reference proteome</keyword>
<organism evidence="2 3">
    <name type="scientific">Komagataeibacter sucrofermentans</name>
    <dbReference type="NCBI Taxonomy" id="1053551"/>
    <lineage>
        <taxon>Bacteria</taxon>
        <taxon>Pseudomonadati</taxon>
        <taxon>Pseudomonadota</taxon>
        <taxon>Alphaproteobacteria</taxon>
        <taxon>Acetobacterales</taxon>
        <taxon>Acetobacteraceae</taxon>
        <taxon>Komagataeibacter</taxon>
    </lineage>
</organism>
<accession>A0A318QRL4</accession>
<dbReference type="RefSeq" id="WP_110568352.1">
    <property type="nucleotide sequence ID" value="NZ_NKUA01000005.1"/>
</dbReference>
<dbReference type="PROSITE" id="PS51257">
    <property type="entry name" value="PROKAR_LIPOPROTEIN"/>
    <property type="match status" value="1"/>
</dbReference>